<gene>
    <name evidence="2" type="ORF">KQI20_05035</name>
</gene>
<accession>A0ABS6DVG6</accession>
<sequence length="196" mass="21936">MGTSTISAYEGNGLDFIRITSLLKQIQNKDNEVLNLYDLKNKKDEDIISCVRNVETSVNDIENTKQDVAQEETQAVMRLSDEQLNLLSKLVAAEARGESYEGQVAVAAVVLNRVKDARFPDSIEGVIYQKNAFSVVRDGYIDAQPTEESYKAAKEALYGSDPTNNAIYFWNPDISTCSWINTLNPHLRIGNHVFAR</sequence>
<name>A0ABS6DVG6_9FIRM</name>
<dbReference type="Proteomes" id="UP001196301">
    <property type="component" value="Unassembled WGS sequence"/>
</dbReference>
<dbReference type="EMBL" id="JAHLOQ010000009">
    <property type="protein sequence ID" value="MBU5335797.1"/>
    <property type="molecule type" value="Genomic_DNA"/>
</dbReference>
<dbReference type="Pfam" id="PF07486">
    <property type="entry name" value="Hydrolase_2"/>
    <property type="match status" value="1"/>
</dbReference>
<protein>
    <submittedName>
        <fullName evidence="2">Cell wall hydrolase</fullName>
    </submittedName>
</protein>
<proteinExistence type="predicted"/>
<comment type="caution">
    <text evidence="2">The sequence shown here is derived from an EMBL/GenBank/DDBJ whole genome shotgun (WGS) entry which is preliminary data.</text>
</comment>
<evidence type="ECO:0000313" key="3">
    <source>
        <dbReference type="Proteomes" id="UP001196301"/>
    </source>
</evidence>
<keyword evidence="2" id="KW-0378">Hydrolase</keyword>
<organism evidence="2 3">
    <name type="scientific">Intestinibacter bartlettii</name>
    <dbReference type="NCBI Taxonomy" id="261299"/>
    <lineage>
        <taxon>Bacteria</taxon>
        <taxon>Bacillati</taxon>
        <taxon>Bacillota</taxon>
        <taxon>Clostridia</taxon>
        <taxon>Peptostreptococcales</taxon>
        <taxon>Peptostreptococcaceae</taxon>
        <taxon>Intestinibacter</taxon>
    </lineage>
</organism>
<reference evidence="2 3" key="1">
    <citation type="submission" date="2021-06" db="EMBL/GenBank/DDBJ databases">
        <authorList>
            <person name="Sun Q."/>
            <person name="Li D."/>
        </authorList>
    </citation>
    <scope>NUCLEOTIDE SEQUENCE [LARGE SCALE GENOMIC DNA]</scope>
    <source>
        <strain evidence="2 3">N19</strain>
    </source>
</reference>
<dbReference type="InterPro" id="IPR011105">
    <property type="entry name" value="Cell_wall_hydrolase_SleB"/>
</dbReference>
<evidence type="ECO:0000313" key="2">
    <source>
        <dbReference type="EMBL" id="MBU5335797.1"/>
    </source>
</evidence>
<evidence type="ECO:0000259" key="1">
    <source>
        <dbReference type="Pfam" id="PF07486"/>
    </source>
</evidence>
<keyword evidence="3" id="KW-1185">Reference proteome</keyword>
<feature type="domain" description="Cell wall hydrolase SleB" evidence="1">
    <location>
        <begin position="97"/>
        <end position="195"/>
    </location>
</feature>
<dbReference type="GO" id="GO:0016787">
    <property type="term" value="F:hydrolase activity"/>
    <property type="evidence" value="ECO:0007669"/>
    <property type="project" value="UniProtKB-KW"/>
</dbReference>